<reference evidence="1 2" key="1">
    <citation type="submission" date="2016-10" db="EMBL/GenBank/DDBJ databases">
        <authorList>
            <person name="de Groot N.N."/>
        </authorList>
    </citation>
    <scope>NUCLEOTIDE SEQUENCE [LARGE SCALE GENOMIC DNA]</scope>
    <source>
        <strain evidence="1 2">DSM 22900</strain>
    </source>
</reference>
<gene>
    <name evidence="1" type="ORF">SAMN05421747_103224</name>
</gene>
<dbReference type="STRING" id="623281.SAMN05421747_103224"/>
<keyword evidence="2" id="KW-1185">Reference proteome</keyword>
<sequence length="170" mass="20008">MTYEEGVRYMIQLCTERRGRGPCSFWVGKLLIEYPGYKAVGDYRLSIDGKAYTHEEMVWRLYHKTTGANAPSAMAALEDLFLRGLTSRYSFFGQDEKELIYWITLQEDINYPPDRGYQGRKLAYQRFYEAMLAKLGHIDIREVVRRTNNHFGPRPPLLRIEGVNHPIFYR</sequence>
<dbReference type="Proteomes" id="UP000199577">
    <property type="component" value="Unassembled WGS sequence"/>
</dbReference>
<dbReference type="EMBL" id="FOLL01000003">
    <property type="protein sequence ID" value="SFC04136.1"/>
    <property type="molecule type" value="Genomic_DNA"/>
</dbReference>
<evidence type="ECO:0000313" key="2">
    <source>
        <dbReference type="Proteomes" id="UP000199577"/>
    </source>
</evidence>
<proteinExistence type="predicted"/>
<organism evidence="1 2">
    <name type="scientific">Parapedobacter composti</name>
    <dbReference type="NCBI Taxonomy" id="623281"/>
    <lineage>
        <taxon>Bacteria</taxon>
        <taxon>Pseudomonadati</taxon>
        <taxon>Bacteroidota</taxon>
        <taxon>Sphingobacteriia</taxon>
        <taxon>Sphingobacteriales</taxon>
        <taxon>Sphingobacteriaceae</taxon>
        <taxon>Parapedobacter</taxon>
    </lineage>
</organism>
<dbReference type="RefSeq" id="WP_090972118.1">
    <property type="nucleotide sequence ID" value="NZ_FOLL01000003.1"/>
</dbReference>
<dbReference type="AlphaFoldDB" id="A0A1I1FYM2"/>
<name>A0A1I1FYM2_9SPHI</name>
<protein>
    <submittedName>
        <fullName evidence="1">Uncharacterized protein</fullName>
    </submittedName>
</protein>
<accession>A0A1I1FYM2</accession>
<dbReference type="OrthoDB" id="2087130at2"/>
<evidence type="ECO:0000313" key="1">
    <source>
        <dbReference type="EMBL" id="SFC04136.1"/>
    </source>
</evidence>